<evidence type="ECO:0000256" key="4">
    <source>
        <dbReference type="ARBA" id="ARBA00023136"/>
    </source>
</evidence>
<dbReference type="InterPro" id="IPR000537">
    <property type="entry name" value="UbiA_prenyltransferase"/>
</dbReference>
<evidence type="ECO:0000256" key="5">
    <source>
        <dbReference type="SAM" id="Phobius"/>
    </source>
</evidence>
<evidence type="ECO:0008006" key="7">
    <source>
        <dbReference type="Google" id="ProtNLM"/>
    </source>
</evidence>
<organism evidence="6">
    <name type="scientific">marine metagenome</name>
    <dbReference type="NCBI Taxonomy" id="408172"/>
    <lineage>
        <taxon>unclassified sequences</taxon>
        <taxon>metagenomes</taxon>
        <taxon>ecological metagenomes</taxon>
    </lineage>
</organism>
<dbReference type="PANTHER" id="PTHR11048">
    <property type="entry name" value="PRENYLTRANSFERASES"/>
    <property type="match status" value="1"/>
</dbReference>
<dbReference type="EMBL" id="UINC01060603">
    <property type="protein sequence ID" value="SVB85274.1"/>
    <property type="molecule type" value="Genomic_DNA"/>
</dbReference>
<feature type="transmembrane region" description="Helical" evidence="5">
    <location>
        <begin position="84"/>
        <end position="105"/>
    </location>
</feature>
<dbReference type="CDD" id="cd13963">
    <property type="entry name" value="PT_UbiA_2"/>
    <property type="match status" value="1"/>
</dbReference>
<feature type="transmembrane region" description="Helical" evidence="5">
    <location>
        <begin position="240"/>
        <end position="259"/>
    </location>
</feature>
<evidence type="ECO:0000256" key="1">
    <source>
        <dbReference type="ARBA" id="ARBA00004141"/>
    </source>
</evidence>
<evidence type="ECO:0000313" key="6">
    <source>
        <dbReference type="EMBL" id="SVB85274.1"/>
    </source>
</evidence>
<dbReference type="AlphaFoldDB" id="A0A382HD67"/>
<dbReference type="GO" id="GO:0009247">
    <property type="term" value="P:glycolipid biosynthetic process"/>
    <property type="evidence" value="ECO:0007669"/>
    <property type="project" value="TreeGrafter"/>
</dbReference>
<protein>
    <recommendedName>
        <fullName evidence="7">Decaprenyl-phosphate phosphoribosyltransferase</fullName>
    </recommendedName>
</protein>
<dbReference type="InterPro" id="IPR039653">
    <property type="entry name" value="Prenyltransferase"/>
</dbReference>
<sequence length="289" mass="32819">MILNILKSTRPRQWIKNLMVFLPLLFSANESWTFNNIQSFYELFLNATVVFIAFVFASSSVYLFNDVLDRDKDIFHPEKKLRPIASGLISFKVALLFAILFSSIAVLICVVLLYDTVIYICAYLVLMVIYSLLLRGIIIVDVLSISVGFVIRVLVGAIAINVPVSIWLYICMALGAMFMALSKRYAEFIALEEGSSLTRKSLPVYSKLVLQRTTHVFLIGTIFAYSLYTVNAGNLPSNKLMVLTVPLVIFGMRRYQILVNQRGFGERPEEIITKDFILRICVLTWLLLV</sequence>
<evidence type="ECO:0000256" key="3">
    <source>
        <dbReference type="ARBA" id="ARBA00022989"/>
    </source>
</evidence>
<dbReference type="PANTHER" id="PTHR11048:SF5">
    <property type="entry name" value="DECAPRENYL-PHOSPHATE PHOSPHORIBOSYLTRANSFERASE"/>
    <property type="match status" value="1"/>
</dbReference>
<evidence type="ECO:0000256" key="2">
    <source>
        <dbReference type="ARBA" id="ARBA00022692"/>
    </source>
</evidence>
<dbReference type="GO" id="GO:0005886">
    <property type="term" value="C:plasma membrane"/>
    <property type="evidence" value="ECO:0007669"/>
    <property type="project" value="TreeGrafter"/>
</dbReference>
<dbReference type="Gene3D" id="1.10.357.140">
    <property type="entry name" value="UbiA prenyltransferase"/>
    <property type="match status" value="1"/>
</dbReference>
<proteinExistence type="predicted"/>
<feature type="transmembrane region" description="Helical" evidence="5">
    <location>
        <begin position="137"/>
        <end position="160"/>
    </location>
</feature>
<feature type="transmembrane region" description="Helical" evidence="5">
    <location>
        <begin position="111"/>
        <end position="130"/>
    </location>
</feature>
<comment type="subcellular location">
    <subcellularLocation>
        <location evidence="1">Membrane</location>
        <topology evidence="1">Multi-pass membrane protein</topology>
    </subcellularLocation>
</comment>
<feature type="transmembrane region" description="Helical" evidence="5">
    <location>
        <begin position="209"/>
        <end position="228"/>
    </location>
</feature>
<feature type="transmembrane region" description="Helical" evidence="5">
    <location>
        <begin position="43"/>
        <end position="64"/>
    </location>
</feature>
<feature type="non-terminal residue" evidence="6">
    <location>
        <position position="289"/>
    </location>
</feature>
<accession>A0A382HD67</accession>
<keyword evidence="3 5" id="KW-1133">Transmembrane helix</keyword>
<keyword evidence="2 5" id="KW-0812">Transmembrane</keyword>
<reference evidence="6" key="1">
    <citation type="submission" date="2018-05" db="EMBL/GenBank/DDBJ databases">
        <authorList>
            <person name="Lanie J.A."/>
            <person name="Ng W.-L."/>
            <person name="Kazmierczak K.M."/>
            <person name="Andrzejewski T.M."/>
            <person name="Davidsen T.M."/>
            <person name="Wayne K.J."/>
            <person name="Tettelin H."/>
            <person name="Glass J.I."/>
            <person name="Rusch D."/>
            <person name="Podicherti R."/>
            <person name="Tsui H.-C.T."/>
            <person name="Winkler M.E."/>
        </authorList>
    </citation>
    <scope>NUCLEOTIDE SEQUENCE</scope>
</reference>
<name>A0A382HD67_9ZZZZ</name>
<dbReference type="InterPro" id="IPR044878">
    <property type="entry name" value="UbiA_sf"/>
</dbReference>
<dbReference type="GO" id="GO:0016765">
    <property type="term" value="F:transferase activity, transferring alkyl or aryl (other than methyl) groups"/>
    <property type="evidence" value="ECO:0007669"/>
    <property type="project" value="InterPro"/>
</dbReference>
<dbReference type="Pfam" id="PF01040">
    <property type="entry name" value="UbiA"/>
    <property type="match status" value="1"/>
</dbReference>
<gene>
    <name evidence="6" type="ORF">METZ01_LOCUS238128</name>
</gene>
<keyword evidence="4 5" id="KW-0472">Membrane</keyword>